<proteinExistence type="predicted"/>
<sequence>MREDAAAEVLRLRAQLDRMQGRSLDAPILPTHSALAGLLPGGGLRAGAAYALGPSTSLLLSLLAAPSRTGSWCAVVGVPELGAEAASDLGVDLSRLVLVPDPGPRWLAVAATLADVLPVVAVRPAGRVSDADASRFGARLRERNAVLLVQGVWPQAAASIGLESPEWSGLGAGDGYLRSRALTVSVQTRQAGVPRRARLLLPDPAGALAGIASERAVATPDGVVAEREPAAVPLLRAVG</sequence>
<evidence type="ECO:0008006" key="3">
    <source>
        <dbReference type="Google" id="ProtNLM"/>
    </source>
</evidence>
<comment type="caution">
    <text evidence="1">The sequence shown here is derived from an EMBL/GenBank/DDBJ whole genome shotgun (WGS) entry which is preliminary data.</text>
</comment>
<evidence type="ECO:0000313" key="1">
    <source>
        <dbReference type="EMBL" id="KJL38233.1"/>
    </source>
</evidence>
<gene>
    <name evidence="1" type="ORF">RR49_00743</name>
</gene>
<organism evidence="1 2">
    <name type="scientific">Microbacterium ginsengisoli</name>
    <dbReference type="NCBI Taxonomy" id="400772"/>
    <lineage>
        <taxon>Bacteria</taxon>
        <taxon>Bacillati</taxon>
        <taxon>Actinomycetota</taxon>
        <taxon>Actinomycetes</taxon>
        <taxon>Micrococcales</taxon>
        <taxon>Microbacteriaceae</taxon>
        <taxon>Microbacterium</taxon>
    </lineage>
</organism>
<dbReference type="AlphaFoldDB" id="A0A0F0LZ46"/>
<dbReference type="STRING" id="400772.RR49_00743"/>
<dbReference type="PATRIC" id="fig|400772.4.peg.774"/>
<reference evidence="1 2" key="1">
    <citation type="submission" date="2015-02" db="EMBL/GenBank/DDBJ databases">
        <title>Draft genome sequences of ten Microbacterium spp. with emphasis on heavy metal contaminated environments.</title>
        <authorList>
            <person name="Corretto E."/>
        </authorList>
    </citation>
    <scope>NUCLEOTIDE SEQUENCE [LARGE SCALE GENOMIC DNA]</scope>
    <source>
        <strain evidence="1 2">DSM 18659</strain>
    </source>
</reference>
<evidence type="ECO:0000313" key="2">
    <source>
        <dbReference type="Proteomes" id="UP000033451"/>
    </source>
</evidence>
<accession>A0A0F0LZ46</accession>
<dbReference type="EMBL" id="JYIY01000063">
    <property type="protein sequence ID" value="KJL38233.1"/>
    <property type="molecule type" value="Genomic_DNA"/>
</dbReference>
<name>A0A0F0LZ46_9MICO</name>
<dbReference type="Proteomes" id="UP000033451">
    <property type="component" value="Unassembled WGS sequence"/>
</dbReference>
<protein>
    <recommendedName>
        <fullName evidence="3">Recombinase A</fullName>
    </recommendedName>
</protein>
<keyword evidence="2" id="KW-1185">Reference proteome</keyword>